<dbReference type="GO" id="GO:0000978">
    <property type="term" value="F:RNA polymerase II cis-regulatory region sequence-specific DNA binding"/>
    <property type="evidence" value="ECO:0000318"/>
    <property type="project" value="GO_Central"/>
</dbReference>
<sequence>MGRGRVELKRIENKINRQVTFAKRRNGLLKKAYELSVLCDAEVALIIFSNRGKLYEFCSSSSMLKTLERYQKCNYGAPEANVSTREALVMELSSQQEYLKLKARYESLQRSQRNLMGEDLGPLSSKELESLERQLDSSLKQIRSTRTQFMLDQLSDLQRKEHLLSEANRSLRQRQLEGYQINPLQLNPGVEEMGYGRNPAQTHGEALFQQMECEPTLQIGYQPDPVSVVTAGPSMSNYMAGWLP</sequence>
<feature type="coiled-coil region" evidence="6">
    <location>
        <begin position="128"/>
        <end position="174"/>
    </location>
</feature>
<dbReference type="CDD" id="cd00265">
    <property type="entry name" value="MADS_MEF2_like"/>
    <property type="match status" value="1"/>
</dbReference>
<evidence type="ECO:0000313" key="11">
    <source>
        <dbReference type="Proteomes" id="UP000008827"/>
    </source>
</evidence>
<protein>
    <submittedName>
        <fullName evidence="9 10">Uncharacterized protein</fullName>
    </submittedName>
</protein>
<feature type="domain" description="K-box" evidence="8">
    <location>
        <begin position="91"/>
        <end position="182"/>
    </location>
</feature>
<dbReference type="GO" id="GO:0000981">
    <property type="term" value="F:DNA-binding transcription factor activity, RNA polymerase II-specific"/>
    <property type="evidence" value="ECO:0000318"/>
    <property type="project" value="GO_Central"/>
</dbReference>
<dbReference type="PROSITE" id="PS50066">
    <property type="entry name" value="MADS_BOX_2"/>
    <property type="match status" value="1"/>
</dbReference>
<evidence type="ECO:0000256" key="3">
    <source>
        <dbReference type="ARBA" id="ARBA00023125"/>
    </source>
</evidence>
<dbReference type="ExpressionAtlas" id="K7L5X4">
    <property type="expression patterns" value="baseline and differential"/>
</dbReference>
<dbReference type="GO" id="GO:0006357">
    <property type="term" value="P:regulation of transcription by RNA polymerase II"/>
    <property type="evidence" value="ECO:0000318"/>
    <property type="project" value="GO_Central"/>
</dbReference>
<proteinExistence type="predicted"/>
<evidence type="ECO:0000313" key="9">
    <source>
        <dbReference type="EMBL" id="KRH42695.1"/>
    </source>
</evidence>
<dbReference type="InterPro" id="IPR002100">
    <property type="entry name" value="TF_MADSbox"/>
</dbReference>
<dbReference type="PaxDb" id="3847-GLYMA08G11120.2"/>
<comment type="subcellular location">
    <subcellularLocation>
        <location evidence="1">Nucleus</location>
    </subcellularLocation>
</comment>
<dbReference type="GO" id="GO:0005634">
    <property type="term" value="C:nucleus"/>
    <property type="evidence" value="ECO:0007669"/>
    <property type="project" value="UniProtKB-SubCell"/>
</dbReference>
<keyword evidence="5" id="KW-0539">Nucleus</keyword>
<dbReference type="Pfam" id="PF00319">
    <property type="entry name" value="SRF-TF"/>
    <property type="match status" value="1"/>
</dbReference>
<organism evidence="9">
    <name type="scientific">Glycine max</name>
    <name type="common">Soybean</name>
    <name type="synonym">Glycine hispida</name>
    <dbReference type="NCBI Taxonomy" id="3847"/>
    <lineage>
        <taxon>Eukaryota</taxon>
        <taxon>Viridiplantae</taxon>
        <taxon>Streptophyta</taxon>
        <taxon>Embryophyta</taxon>
        <taxon>Tracheophyta</taxon>
        <taxon>Spermatophyta</taxon>
        <taxon>Magnoliopsida</taxon>
        <taxon>eudicotyledons</taxon>
        <taxon>Gunneridae</taxon>
        <taxon>Pentapetalae</taxon>
        <taxon>rosids</taxon>
        <taxon>fabids</taxon>
        <taxon>Fabales</taxon>
        <taxon>Fabaceae</taxon>
        <taxon>Papilionoideae</taxon>
        <taxon>50 kb inversion clade</taxon>
        <taxon>NPAAA clade</taxon>
        <taxon>indigoferoid/millettioid clade</taxon>
        <taxon>Phaseoleae</taxon>
        <taxon>Glycine</taxon>
        <taxon>Glycine subgen. Soja</taxon>
    </lineage>
</organism>
<evidence type="ECO:0000259" key="7">
    <source>
        <dbReference type="PROSITE" id="PS50066"/>
    </source>
</evidence>
<dbReference type="PROSITE" id="PS51297">
    <property type="entry name" value="K_BOX"/>
    <property type="match status" value="1"/>
</dbReference>
<gene>
    <name evidence="9" type="ORF">GLYMA_08G105500</name>
</gene>
<dbReference type="STRING" id="3847.K7L5X4"/>
<dbReference type="PANTHER" id="PTHR48019">
    <property type="entry name" value="SERUM RESPONSE FACTOR HOMOLOG"/>
    <property type="match status" value="1"/>
</dbReference>
<keyword evidence="3" id="KW-0238">DNA-binding</keyword>
<dbReference type="InterPro" id="IPR002487">
    <property type="entry name" value="TF_Kbox"/>
</dbReference>
<dbReference type="Proteomes" id="UP000008827">
    <property type="component" value="Chromosome 8"/>
</dbReference>
<accession>K7L5X4</accession>
<dbReference type="SMART" id="SM00432">
    <property type="entry name" value="MADS"/>
    <property type="match status" value="1"/>
</dbReference>
<dbReference type="FunCoup" id="K7L5X4">
    <property type="interactions" value="67"/>
</dbReference>
<dbReference type="FunFam" id="3.40.1810.10:FF:000011">
    <property type="entry name" value="MADS-box transcription factor 7"/>
    <property type="match status" value="1"/>
</dbReference>
<dbReference type="eggNOG" id="KOG0014">
    <property type="taxonomic scope" value="Eukaryota"/>
</dbReference>
<dbReference type="PROSITE" id="PS00350">
    <property type="entry name" value="MADS_BOX_1"/>
    <property type="match status" value="1"/>
</dbReference>
<keyword evidence="11" id="KW-1185">Reference proteome</keyword>
<reference evidence="9" key="3">
    <citation type="submission" date="2018-07" db="EMBL/GenBank/DDBJ databases">
        <title>WGS assembly of Glycine max.</title>
        <authorList>
            <person name="Schmutz J."/>
            <person name="Cannon S."/>
            <person name="Schlueter J."/>
            <person name="Ma J."/>
            <person name="Mitros T."/>
            <person name="Nelson W."/>
            <person name="Hyten D."/>
            <person name="Song Q."/>
            <person name="Thelen J."/>
            <person name="Cheng J."/>
            <person name="Xu D."/>
            <person name="Hellsten U."/>
            <person name="May G."/>
            <person name="Yu Y."/>
            <person name="Sakurai T."/>
            <person name="Umezawa T."/>
            <person name="Bhattacharyya M."/>
            <person name="Sandhu D."/>
            <person name="Valliyodan B."/>
            <person name="Lindquist E."/>
            <person name="Peto M."/>
            <person name="Grant D."/>
            <person name="Shu S."/>
            <person name="Goodstein D."/>
            <person name="Barry K."/>
            <person name="Futrell-Griggs M."/>
            <person name="Abernathy B."/>
            <person name="Du J."/>
            <person name="Tian Z."/>
            <person name="Zhu L."/>
            <person name="Gill N."/>
            <person name="Joshi T."/>
            <person name="Libault M."/>
            <person name="Sethuraman A."/>
            <person name="Zhang X."/>
            <person name="Shinozaki K."/>
            <person name="Nguyen H."/>
            <person name="Wing R."/>
            <person name="Cregan P."/>
            <person name="Specht J."/>
            <person name="Grimwood J."/>
            <person name="Rokhsar D."/>
            <person name="Stacey G."/>
            <person name="Shoemaker R."/>
            <person name="Jackson S."/>
        </authorList>
    </citation>
    <scope>NUCLEOTIDE SEQUENCE</scope>
    <source>
        <tissue evidence="9">Callus</tissue>
    </source>
</reference>
<dbReference type="InterPro" id="IPR033896">
    <property type="entry name" value="MEF2-like_N"/>
</dbReference>
<evidence type="ECO:0000256" key="4">
    <source>
        <dbReference type="ARBA" id="ARBA00023163"/>
    </source>
</evidence>
<feature type="domain" description="MADS-box" evidence="7">
    <location>
        <begin position="1"/>
        <end position="61"/>
    </location>
</feature>
<evidence type="ECO:0000256" key="6">
    <source>
        <dbReference type="SAM" id="Coils"/>
    </source>
</evidence>
<reference evidence="10" key="2">
    <citation type="submission" date="2018-02" db="UniProtKB">
        <authorList>
            <consortium name="EnsemblPlants"/>
        </authorList>
    </citation>
    <scope>IDENTIFICATION</scope>
    <source>
        <strain evidence="10">Williams 82</strain>
    </source>
</reference>
<dbReference type="GO" id="GO:0045944">
    <property type="term" value="P:positive regulation of transcription by RNA polymerase II"/>
    <property type="evidence" value="ECO:0007669"/>
    <property type="project" value="InterPro"/>
</dbReference>
<evidence type="ECO:0000256" key="5">
    <source>
        <dbReference type="ARBA" id="ARBA00023242"/>
    </source>
</evidence>
<dbReference type="SUPFAM" id="SSF55455">
    <property type="entry name" value="SRF-like"/>
    <property type="match status" value="1"/>
</dbReference>
<dbReference type="Pfam" id="PF01486">
    <property type="entry name" value="K-box"/>
    <property type="match status" value="1"/>
</dbReference>
<keyword evidence="2" id="KW-0805">Transcription regulation</keyword>
<keyword evidence="4" id="KW-0804">Transcription</keyword>
<dbReference type="EnsemblPlants" id="KRH42695">
    <property type="protein sequence ID" value="KRH42695"/>
    <property type="gene ID" value="GLYMA_08G105500"/>
</dbReference>
<dbReference type="EMBL" id="CM000841">
    <property type="protein sequence ID" value="KRH42695.1"/>
    <property type="molecule type" value="Genomic_DNA"/>
</dbReference>
<name>K7L5X4_SOYBN</name>
<dbReference type="SMR" id="K7L5X4"/>
<dbReference type="KEGG" id="gmx:100778931"/>
<dbReference type="InterPro" id="IPR036879">
    <property type="entry name" value="TF_MADSbox_sf"/>
</dbReference>
<dbReference type="OrthoDB" id="1898716at2759"/>
<evidence type="ECO:0000313" key="10">
    <source>
        <dbReference type="EnsemblPlants" id="KRH42695"/>
    </source>
</evidence>
<dbReference type="Gene3D" id="3.40.1810.10">
    <property type="entry name" value="Transcription factor, MADS-box"/>
    <property type="match status" value="1"/>
</dbReference>
<evidence type="ECO:0000256" key="1">
    <source>
        <dbReference type="ARBA" id="ARBA00004123"/>
    </source>
</evidence>
<dbReference type="PRINTS" id="PR00404">
    <property type="entry name" value="MADSDOMAIN"/>
</dbReference>
<dbReference type="Gramene" id="KRH42695">
    <property type="protein sequence ID" value="KRH42695"/>
    <property type="gene ID" value="GLYMA_08G105500"/>
</dbReference>
<evidence type="ECO:0000259" key="8">
    <source>
        <dbReference type="PROSITE" id="PS51297"/>
    </source>
</evidence>
<dbReference type="InterPro" id="IPR050142">
    <property type="entry name" value="MADS-box/MEF2_TF"/>
</dbReference>
<evidence type="ECO:0000256" key="2">
    <source>
        <dbReference type="ARBA" id="ARBA00023015"/>
    </source>
</evidence>
<dbReference type="GO" id="GO:0046983">
    <property type="term" value="F:protein dimerization activity"/>
    <property type="evidence" value="ECO:0007669"/>
    <property type="project" value="InterPro"/>
</dbReference>
<dbReference type="AlphaFoldDB" id="K7L5X4"/>
<keyword evidence="6" id="KW-0175">Coiled coil</keyword>
<reference evidence="9 10" key="1">
    <citation type="journal article" date="2010" name="Nature">
        <title>Genome sequence of the palaeopolyploid soybean.</title>
        <authorList>
            <person name="Schmutz J."/>
            <person name="Cannon S.B."/>
            <person name="Schlueter J."/>
            <person name="Ma J."/>
            <person name="Mitros T."/>
            <person name="Nelson W."/>
            <person name="Hyten D.L."/>
            <person name="Song Q."/>
            <person name="Thelen J.J."/>
            <person name="Cheng J."/>
            <person name="Xu D."/>
            <person name="Hellsten U."/>
            <person name="May G.D."/>
            <person name="Yu Y."/>
            <person name="Sakurai T."/>
            <person name="Umezawa T."/>
            <person name="Bhattacharyya M.K."/>
            <person name="Sandhu D."/>
            <person name="Valliyodan B."/>
            <person name="Lindquist E."/>
            <person name="Peto M."/>
            <person name="Grant D."/>
            <person name="Shu S."/>
            <person name="Goodstein D."/>
            <person name="Barry K."/>
            <person name="Futrell-Griggs M."/>
            <person name="Abernathy B."/>
            <person name="Du J."/>
            <person name="Tian Z."/>
            <person name="Zhu L."/>
            <person name="Gill N."/>
            <person name="Joshi T."/>
            <person name="Libault M."/>
            <person name="Sethuraman A."/>
            <person name="Zhang X.-C."/>
            <person name="Shinozaki K."/>
            <person name="Nguyen H.T."/>
            <person name="Wing R.A."/>
            <person name="Cregan P."/>
            <person name="Specht J."/>
            <person name="Grimwood J."/>
            <person name="Rokhsar D."/>
            <person name="Stacey G."/>
            <person name="Shoemaker R.C."/>
            <person name="Jackson S.A."/>
        </authorList>
    </citation>
    <scope>NUCLEOTIDE SEQUENCE [LARGE SCALE GENOMIC DNA]</scope>
    <source>
        <strain evidence="10">cv. Williams 82</strain>
        <tissue evidence="9">Callus</tissue>
    </source>
</reference>